<dbReference type="Gene3D" id="2.40.70.10">
    <property type="entry name" value="Acid Proteases"/>
    <property type="match status" value="1"/>
</dbReference>
<protein>
    <submittedName>
        <fullName evidence="1">(pine wood nematode) hypothetical protein</fullName>
    </submittedName>
</protein>
<proteinExistence type="predicted"/>
<accession>A0A811KDL6</accession>
<dbReference type="InterPro" id="IPR021109">
    <property type="entry name" value="Peptidase_aspartic_dom_sf"/>
</dbReference>
<dbReference type="SUPFAM" id="SSF50630">
    <property type="entry name" value="Acid proteases"/>
    <property type="match status" value="1"/>
</dbReference>
<evidence type="ECO:0000313" key="2">
    <source>
        <dbReference type="Proteomes" id="UP000659654"/>
    </source>
</evidence>
<organism evidence="1 2">
    <name type="scientific">Bursaphelenchus xylophilus</name>
    <name type="common">Pinewood nematode worm</name>
    <name type="synonym">Aphelenchoides xylophilus</name>
    <dbReference type="NCBI Taxonomy" id="6326"/>
    <lineage>
        <taxon>Eukaryota</taxon>
        <taxon>Metazoa</taxon>
        <taxon>Ecdysozoa</taxon>
        <taxon>Nematoda</taxon>
        <taxon>Chromadorea</taxon>
        <taxon>Rhabditida</taxon>
        <taxon>Tylenchina</taxon>
        <taxon>Tylenchomorpha</taxon>
        <taxon>Aphelenchoidea</taxon>
        <taxon>Aphelenchoididae</taxon>
        <taxon>Bursaphelenchus</taxon>
    </lineage>
</organism>
<sequence length="329" mass="37311">MIVLNTPEIVLFDADCPRSYGKCPVYCEVPQFCRSFCNPLCCGTVAACGKVKGYDHNSTMFKLRGKQFWHAPQTDAVGVWAEDEVHVLPVPQPGKDGDRMSLGVVDLVLQTPRVPFFDPKNPAKHPTIKNFVHLLLERGLINHTSVTIAFPVKSPIGRLQYYYTFGEMDTENCHDNMKLVSAVGEREWIFDAIAVNFFGYKSEGMFRMILTEGIAVQLPRNVLQQFIEAGVFTRYPVIYENVYYINQSLLVEDKISFQIDEQLRIDGDSKTMGIAVEGTAAIFSPIDPNPDNVQWIVGRMIYHQYCVTLDYERGTIGFSKVKDIHYIND</sequence>
<reference evidence="1" key="1">
    <citation type="submission" date="2020-09" db="EMBL/GenBank/DDBJ databases">
        <authorList>
            <person name="Kikuchi T."/>
        </authorList>
    </citation>
    <scope>NUCLEOTIDE SEQUENCE</scope>
    <source>
        <strain evidence="1">Ka4C1</strain>
    </source>
</reference>
<dbReference type="Proteomes" id="UP000582659">
    <property type="component" value="Unassembled WGS sequence"/>
</dbReference>
<dbReference type="Proteomes" id="UP000659654">
    <property type="component" value="Unassembled WGS sequence"/>
</dbReference>
<dbReference type="EMBL" id="CAJFCV020000002">
    <property type="protein sequence ID" value="CAG9092591.1"/>
    <property type="molecule type" value="Genomic_DNA"/>
</dbReference>
<dbReference type="AlphaFoldDB" id="A0A811KDL6"/>
<keyword evidence="2" id="KW-1185">Reference proteome</keyword>
<evidence type="ECO:0000313" key="1">
    <source>
        <dbReference type="EMBL" id="CAD5213448.1"/>
    </source>
</evidence>
<comment type="caution">
    <text evidence="1">The sequence shown here is derived from an EMBL/GenBank/DDBJ whole genome shotgun (WGS) entry which is preliminary data.</text>
</comment>
<dbReference type="SMR" id="A0A811KDL6"/>
<dbReference type="EMBL" id="CAJFDI010000002">
    <property type="protein sequence ID" value="CAD5213448.1"/>
    <property type="molecule type" value="Genomic_DNA"/>
</dbReference>
<name>A0A811KDL6_BURXY</name>
<gene>
    <name evidence="1" type="ORF">BXYJ_LOCUS3035</name>
</gene>